<evidence type="ECO:0000313" key="3">
    <source>
        <dbReference type="Proteomes" id="UP001149074"/>
    </source>
</evidence>
<reference evidence="2" key="2">
    <citation type="journal article" date="2023" name="IMA Fungus">
        <title>Comparative genomic study of the Penicillium genus elucidates a diverse pangenome and 15 lateral gene transfer events.</title>
        <authorList>
            <person name="Petersen C."/>
            <person name="Sorensen T."/>
            <person name="Nielsen M.R."/>
            <person name="Sondergaard T.E."/>
            <person name="Sorensen J.L."/>
            <person name="Fitzpatrick D.A."/>
            <person name="Frisvad J.C."/>
            <person name="Nielsen K.L."/>
        </authorList>
    </citation>
    <scope>NUCLEOTIDE SEQUENCE</scope>
    <source>
        <strain evidence="2">IBT 30761</strain>
    </source>
</reference>
<evidence type="ECO:0000313" key="2">
    <source>
        <dbReference type="EMBL" id="KAJ5111351.1"/>
    </source>
</evidence>
<reference evidence="2" key="1">
    <citation type="submission" date="2022-11" db="EMBL/GenBank/DDBJ databases">
        <authorList>
            <person name="Petersen C."/>
        </authorList>
    </citation>
    <scope>NUCLEOTIDE SEQUENCE</scope>
    <source>
        <strain evidence="2">IBT 30761</strain>
    </source>
</reference>
<feature type="signal peptide" evidence="1">
    <location>
        <begin position="1"/>
        <end position="20"/>
    </location>
</feature>
<sequence>MRHQQATALLLPLLSGIVYASDCQYAWNPVDTFTLIYTCQDGATDITARMDMNLCLINRDGQLYAQDVREKCEANDRQRGYAFKTCDPLKCSVSGDNIDCDDAGCGSIAISDAVQLDGANMVCPGHTATATTEAVSATPTGA</sequence>
<name>A0A9W9G3L7_9EURO</name>
<keyword evidence="1" id="KW-0732">Signal</keyword>
<organism evidence="2 3">
    <name type="scientific">Penicillium argentinense</name>
    <dbReference type="NCBI Taxonomy" id="1131581"/>
    <lineage>
        <taxon>Eukaryota</taxon>
        <taxon>Fungi</taxon>
        <taxon>Dikarya</taxon>
        <taxon>Ascomycota</taxon>
        <taxon>Pezizomycotina</taxon>
        <taxon>Eurotiomycetes</taxon>
        <taxon>Eurotiomycetidae</taxon>
        <taxon>Eurotiales</taxon>
        <taxon>Aspergillaceae</taxon>
        <taxon>Penicillium</taxon>
    </lineage>
</organism>
<protein>
    <recommendedName>
        <fullName evidence="4">Cyanovirin-N domain-containing protein</fullName>
    </recommendedName>
</protein>
<dbReference type="RefSeq" id="XP_056479421.1">
    <property type="nucleotide sequence ID" value="XM_056614380.1"/>
</dbReference>
<dbReference type="AlphaFoldDB" id="A0A9W9G3L7"/>
<evidence type="ECO:0000256" key="1">
    <source>
        <dbReference type="SAM" id="SignalP"/>
    </source>
</evidence>
<accession>A0A9W9G3L7</accession>
<dbReference type="EMBL" id="JAPQKI010000002">
    <property type="protein sequence ID" value="KAJ5111351.1"/>
    <property type="molecule type" value="Genomic_DNA"/>
</dbReference>
<gene>
    <name evidence="2" type="ORF">N7532_001886</name>
</gene>
<keyword evidence="3" id="KW-1185">Reference proteome</keyword>
<comment type="caution">
    <text evidence="2">The sequence shown here is derived from an EMBL/GenBank/DDBJ whole genome shotgun (WGS) entry which is preliminary data.</text>
</comment>
<evidence type="ECO:0008006" key="4">
    <source>
        <dbReference type="Google" id="ProtNLM"/>
    </source>
</evidence>
<proteinExistence type="predicted"/>
<dbReference type="GeneID" id="81353359"/>
<dbReference type="Proteomes" id="UP001149074">
    <property type="component" value="Unassembled WGS sequence"/>
</dbReference>
<feature type="chain" id="PRO_5040796223" description="Cyanovirin-N domain-containing protein" evidence="1">
    <location>
        <begin position="21"/>
        <end position="142"/>
    </location>
</feature>